<keyword evidence="3" id="KW-0997">Cell inner membrane</keyword>
<dbReference type="PROSITE" id="PS50112">
    <property type="entry name" value="PAS"/>
    <property type="match status" value="1"/>
</dbReference>
<evidence type="ECO:0000256" key="4">
    <source>
        <dbReference type="ARBA" id="ARBA00022679"/>
    </source>
</evidence>
<dbReference type="InterPro" id="IPR043128">
    <property type="entry name" value="Rev_trsase/Diguanyl_cyclase"/>
</dbReference>
<name>A0A367V9E7_9PROT</name>
<organism evidence="13 14">
    <name type="scientific">Thalassospira profundimaris</name>
    <dbReference type="NCBI Taxonomy" id="502049"/>
    <lineage>
        <taxon>Bacteria</taxon>
        <taxon>Pseudomonadati</taxon>
        <taxon>Pseudomonadota</taxon>
        <taxon>Alphaproteobacteria</taxon>
        <taxon>Rhodospirillales</taxon>
        <taxon>Thalassospiraceae</taxon>
        <taxon>Thalassospira</taxon>
    </lineage>
</organism>
<dbReference type="Pfam" id="PF08447">
    <property type="entry name" value="PAS_3"/>
    <property type="match status" value="1"/>
</dbReference>
<keyword evidence="5" id="KW-0812">Transmembrane</keyword>
<keyword evidence="4" id="KW-0808">Transferase</keyword>
<dbReference type="InterPro" id="IPR000014">
    <property type="entry name" value="PAS"/>
</dbReference>
<dbReference type="InterPro" id="IPR013655">
    <property type="entry name" value="PAS_fold_3"/>
</dbReference>
<dbReference type="InterPro" id="IPR029787">
    <property type="entry name" value="Nucleotide_cyclase"/>
</dbReference>
<evidence type="ECO:0000259" key="10">
    <source>
        <dbReference type="PROSITE" id="PS50112"/>
    </source>
</evidence>
<evidence type="ECO:0000256" key="7">
    <source>
        <dbReference type="ARBA" id="ARBA00022741"/>
    </source>
</evidence>
<dbReference type="Gene3D" id="2.10.70.100">
    <property type="match status" value="1"/>
</dbReference>
<dbReference type="AlphaFoldDB" id="A0A367V9E7"/>
<feature type="domain" description="PAS" evidence="10">
    <location>
        <begin position="65"/>
        <end position="112"/>
    </location>
</feature>
<dbReference type="InterPro" id="IPR000700">
    <property type="entry name" value="PAS-assoc_C"/>
</dbReference>
<feature type="domain" description="GGDEF" evidence="12">
    <location>
        <begin position="199"/>
        <end position="332"/>
    </location>
</feature>
<dbReference type="CDD" id="cd00130">
    <property type="entry name" value="PAS"/>
    <property type="match status" value="1"/>
</dbReference>
<dbReference type="PANTHER" id="PTHR46663">
    <property type="entry name" value="DIGUANYLATE CYCLASE DGCT-RELATED"/>
    <property type="match status" value="1"/>
</dbReference>
<evidence type="ECO:0000313" key="13">
    <source>
        <dbReference type="EMBL" id="RCK21121.1"/>
    </source>
</evidence>
<dbReference type="SMART" id="SM00267">
    <property type="entry name" value="GGDEF"/>
    <property type="match status" value="1"/>
</dbReference>
<feature type="domain" description="PAC" evidence="11">
    <location>
        <begin position="115"/>
        <end position="167"/>
    </location>
</feature>
<dbReference type="Gene3D" id="3.30.70.270">
    <property type="match status" value="1"/>
</dbReference>
<keyword evidence="7" id="KW-0547">Nucleotide-binding</keyword>
<accession>A0A367V9E7</accession>
<evidence type="ECO:0000259" key="12">
    <source>
        <dbReference type="PROSITE" id="PS50887"/>
    </source>
</evidence>
<protein>
    <submittedName>
        <fullName evidence="13">Diguanylate cyclase</fullName>
    </submittedName>
</protein>
<dbReference type="NCBIfam" id="TIGR00229">
    <property type="entry name" value="sensory_box"/>
    <property type="match status" value="1"/>
</dbReference>
<dbReference type="SUPFAM" id="SSF55073">
    <property type="entry name" value="Nucleotide cyclase"/>
    <property type="match status" value="1"/>
</dbReference>
<dbReference type="SUPFAM" id="SSF55785">
    <property type="entry name" value="PYP-like sensor domain (PAS domain)"/>
    <property type="match status" value="1"/>
</dbReference>
<proteinExistence type="predicted"/>
<keyword evidence="9" id="KW-0472">Membrane</keyword>
<dbReference type="FunFam" id="3.30.70.270:FF:000001">
    <property type="entry name" value="Diguanylate cyclase domain protein"/>
    <property type="match status" value="1"/>
</dbReference>
<evidence type="ECO:0000313" key="14">
    <source>
        <dbReference type="Proteomes" id="UP000253061"/>
    </source>
</evidence>
<evidence type="ECO:0000256" key="6">
    <source>
        <dbReference type="ARBA" id="ARBA00022737"/>
    </source>
</evidence>
<evidence type="ECO:0000256" key="1">
    <source>
        <dbReference type="ARBA" id="ARBA00004429"/>
    </source>
</evidence>
<dbReference type="EMBL" id="JPWB01000006">
    <property type="protein sequence ID" value="RCK21121.1"/>
    <property type="molecule type" value="Genomic_DNA"/>
</dbReference>
<evidence type="ECO:0000256" key="8">
    <source>
        <dbReference type="ARBA" id="ARBA00022989"/>
    </source>
</evidence>
<dbReference type="InterPro" id="IPR035965">
    <property type="entry name" value="PAS-like_dom_sf"/>
</dbReference>
<dbReference type="CDD" id="cd01949">
    <property type="entry name" value="GGDEF"/>
    <property type="match status" value="1"/>
</dbReference>
<dbReference type="InterPro" id="IPR000160">
    <property type="entry name" value="GGDEF_dom"/>
</dbReference>
<dbReference type="InterPro" id="IPR052163">
    <property type="entry name" value="DGC-Regulatory_Protein"/>
</dbReference>
<dbReference type="Proteomes" id="UP000253061">
    <property type="component" value="Unassembled WGS sequence"/>
</dbReference>
<dbReference type="InterPro" id="IPR001610">
    <property type="entry name" value="PAC"/>
</dbReference>
<evidence type="ECO:0000256" key="5">
    <source>
        <dbReference type="ARBA" id="ARBA00022692"/>
    </source>
</evidence>
<dbReference type="NCBIfam" id="TIGR00254">
    <property type="entry name" value="GGDEF"/>
    <property type="match status" value="1"/>
</dbReference>
<comment type="caution">
    <text evidence="13">The sequence shown here is derived from an EMBL/GenBank/DDBJ whole genome shotgun (WGS) entry which is preliminary data.</text>
</comment>
<dbReference type="GO" id="GO:0000166">
    <property type="term" value="F:nucleotide binding"/>
    <property type="evidence" value="ECO:0007669"/>
    <property type="project" value="UniProtKB-KW"/>
</dbReference>
<dbReference type="PROSITE" id="PS50887">
    <property type="entry name" value="GGDEF"/>
    <property type="match status" value="1"/>
</dbReference>
<keyword evidence="2" id="KW-1003">Cell membrane</keyword>
<keyword evidence="6" id="KW-0677">Repeat</keyword>
<dbReference type="FunFam" id="2.10.70.100:FF:000001">
    <property type="entry name" value="Sensory transduction histidine kinase"/>
    <property type="match status" value="1"/>
</dbReference>
<comment type="subcellular location">
    <subcellularLocation>
        <location evidence="1">Cell inner membrane</location>
        <topology evidence="1">Multi-pass membrane protein</topology>
    </subcellularLocation>
</comment>
<dbReference type="PROSITE" id="PS50113">
    <property type="entry name" value="PAC"/>
    <property type="match status" value="1"/>
</dbReference>
<dbReference type="PANTHER" id="PTHR46663:SF3">
    <property type="entry name" value="SLL0267 PROTEIN"/>
    <property type="match status" value="1"/>
</dbReference>
<evidence type="ECO:0000259" key="11">
    <source>
        <dbReference type="PROSITE" id="PS50113"/>
    </source>
</evidence>
<keyword evidence="8" id="KW-1133">Transmembrane helix</keyword>
<gene>
    <name evidence="13" type="ORF">TH6_15330</name>
</gene>
<evidence type="ECO:0000256" key="9">
    <source>
        <dbReference type="ARBA" id="ARBA00023136"/>
    </source>
</evidence>
<dbReference type="GO" id="GO:0016740">
    <property type="term" value="F:transferase activity"/>
    <property type="evidence" value="ECO:0007669"/>
    <property type="project" value="UniProtKB-KW"/>
</dbReference>
<evidence type="ECO:0000256" key="2">
    <source>
        <dbReference type="ARBA" id="ARBA00022475"/>
    </source>
</evidence>
<sequence length="335" mass="38152">MRSNGTTFPVEVKRLVLRGQNERVLIVRDLSRVRPDAHEEEQRFKQSQYFARIGTWDWRVDTDELYWSDAIYGMFGYKPGEVTPTYSLFCDAVHPDDKERVREGEIRCIETGQNHDEEYRVVWPNGTIRWLRETGNVIKDEAGETVKMMGVVRDITEEREEVDQIRDLAFHDPLTRLPNRIIFEDRLSRAIERANRHQKQVAVVFIDLDGFKLINDELGHAAGDRVLVNTGQRLVNAVRATDTVARIGGDEFTIILEDLDNDAEVHGVAKKIIGTVSTPMELGDGTYHVGASLGIAIYPEHARTLDTLIHIADQAMYAAKATGTNLYRVGWEMAD</sequence>
<dbReference type="GO" id="GO:0005886">
    <property type="term" value="C:plasma membrane"/>
    <property type="evidence" value="ECO:0007669"/>
    <property type="project" value="UniProtKB-SubCell"/>
</dbReference>
<dbReference type="Pfam" id="PF00990">
    <property type="entry name" value="GGDEF"/>
    <property type="match status" value="1"/>
</dbReference>
<reference evidence="13 14" key="1">
    <citation type="submission" date="2014-07" db="EMBL/GenBank/DDBJ databases">
        <title>Draft genome sequence of Thalassospira profundimaris R8-17.</title>
        <authorList>
            <person name="Lai Q."/>
            <person name="Shao Z."/>
        </authorList>
    </citation>
    <scope>NUCLEOTIDE SEQUENCE [LARGE SCALE GENOMIC DNA]</scope>
    <source>
        <strain evidence="13 14">R8-17</strain>
    </source>
</reference>
<evidence type="ECO:0000256" key="3">
    <source>
        <dbReference type="ARBA" id="ARBA00022519"/>
    </source>
</evidence>
<dbReference type="Gene3D" id="3.30.450.20">
    <property type="entry name" value="PAS domain"/>
    <property type="match status" value="1"/>
</dbReference>
<dbReference type="SMART" id="SM00086">
    <property type="entry name" value="PAC"/>
    <property type="match status" value="1"/>
</dbReference>